<evidence type="ECO:0000256" key="2">
    <source>
        <dbReference type="ARBA" id="ARBA00022679"/>
    </source>
</evidence>
<keyword evidence="2 6" id="KW-0808">Transferase</keyword>
<keyword evidence="7" id="KW-1185">Reference proteome</keyword>
<evidence type="ECO:0000256" key="4">
    <source>
        <dbReference type="SAM" id="Phobius"/>
    </source>
</evidence>
<feature type="transmembrane region" description="Helical" evidence="4">
    <location>
        <begin position="12"/>
        <end position="36"/>
    </location>
</feature>
<dbReference type="CDD" id="cd07989">
    <property type="entry name" value="LPLAT_AGPAT-like"/>
    <property type="match status" value="1"/>
</dbReference>
<feature type="domain" description="Phospholipid/glycerol acyltransferase" evidence="5">
    <location>
        <begin position="84"/>
        <end position="199"/>
    </location>
</feature>
<organism evidence="6 7">
    <name type="scientific">Thiorhodococcus mannitoliphagus</name>
    <dbReference type="NCBI Taxonomy" id="329406"/>
    <lineage>
        <taxon>Bacteria</taxon>
        <taxon>Pseudomonadati</taxon>
        <taxon>Pseudomonadota</taxon>
        <taxon>Gammaproteobacteria</taxon>
        <taxon>Chromatiales</taxon>
        <taxon>Chromatiaceae</taxon>
        <taxon>Thiorhodococcus</taxon>
    </lineage>
</organism>
<reference evidence="7" key="1">
    <citation type="journal article" date="2020" name="Microbiol. Resour. Announc.">
        <title>Draft Genome Sequences of Thiorhodococcus mannitoliphagus and Thiorhodococcus minor, Purple Sulfur Photosynthetic Bacteria in the Gammaproteobacterial Family Chromatiaceae.</title>
        <authorList>
            <person name="Aviles F.A."/>
            <person name="Meyer T.E."/>
            <person name="Kyndt J.A."/>
        </authorList>
    </citation>
    <scope>NUCLEOTIDE SEQUENCE [LARGE SCALE GENOMIC DNA]</scope>
    <source>
        <strain evidence="7">DSM 18266</strain>
    </source>
</reference>
<dbReference type="PANTHER" id="PTHR10434">
    <property type="entry name" value="1-ACYL-SN-GLYCEROL-3-PHOSPHATE ACYLTRANSFERASE"/>
    <property type="match status" value="1"/>
</dbReference>
<keyword evidence="4" id="KW-0472">Membrane</keyword>
<dbReference type="InterPro" id="IPR002123">
    <property type="entry name" value="Plipid/glycerol_acylTrfase"/>
</dbReference>
<dbReference type="Pfam" id="PF01553">
    <property type="entry name" value="Acyltransferase"/>
    <property type="match status" value="1"/>
</dbReference>
<comment type="pathway">
    <text evidence="1">Lipid metabolism.</text>
</comment>
<dbReference type="PANTHER" id="PTHR10434:SF11">
    <property type="entry name" value="1-ACYL-SN-GLYCEROL-3-PHOSPHATE ACYLTRANSFERASE"/>
    <property type="match status" value="1"/>
</dbReference>
<evidence type="ECO:0000313" key="7">
    <source>
        <dbReference type="Proteomes" id="UP000471640"/>
    </source>
</evidence>
<dbReference type="GO" id="GO:0006654">
    <property type="term" value="P:phosphatidic acid biosynthetic process"/>
    <property type="evidence" value="ECO:0007669"/>
    <property type="project" value="TreeGrafter"/>
</dbReference>
<gene>
    <name evidence="6" type="ORF">G3480_10500</name>
</gene>
<evidence type="ECO:0000313" key="6">
    <source>
        <dbReference type="EMBL" id="NEX20734.1"/>
    </source>
</evidence>
<keyword evidence="3 6" id="KW-0012">Acyltransferase</keyword>
<evidence type="ECO:0000259" key="5">
    <source>
        <dbReference type="SMART" id="SM00563"/>
    </source>
</evidence>
<dbReference type="Proteomes" id="UP000471640">
    <property type="component" value="Unassembled WGS sequence"/>
</dbReference>
<proteinExistence type="predicted"/>
<dbReference type="AlphaFoldDB" id="A0A6P1DYE8"/>
<dbReference type="SMART" id="SM00563">
    <property type="entry name" value="PlsC"/>
    <property type="match status" value="1"/>
</dbReference>
<sequence length="256" mass="29428">MQRWNADRFFDLSVTLICWLYFTLGFLFLFAPLYLWSGLFHKEKARAFQRYNRLFYRFFFRILHAVAPRQHWEIDATIVSLRGSVILCNHRSYLDPLLLIAHLHRATTIVKSVFFTVPIFGWVIRTSGYLPATATGPFAALMLTQMESLPAYFASGGNLFVFPEGTRSRDGRIAPLHQGALKIARQCRVPAHVLVVENTDRLFTPGVFLFAASQENTIRLRLVDTIAVQDLQCRLSDLGQRVRQAMESQQREAELS</sequence>
<keyword evidence="4" id="KW-0812">Transmembrane</keyword>
<evidence type="ECO:0000256" key="3">
    <source>
        <dbReference type="ARBA" id="ARBA00023315"/>
    </source>
</evidence>
<reference evidence="6 7" key="2">
    <citation type="submission" date="2020-02" db="EMBL/GenBank/DDBJ databases">
        <title>Genome sequences of Thiorhodococcus mannitoliphagus and Thiorhodococcus minor, purple sulfur photosynthetic bacteria in the gammaproteobacterial family, Chromatiaceae.</title>
        <authorList>
            <person name="Aviles F.A."/>
            <person name="Meyer T.E."/>
            <person name="Kyndt J.A."/>
        </authorList>
    </citation>
    <scope>NUCLEOTIDE SEQUENCE [LARGE SCALE GENOMIC DNA]</scope>
    <source>
        <strain evidence="6 7">DSM 18266</strain>
    </source>
</reference>
<comment type="caution">
    <text evidence="6">The sequence shown here is derived from an EMBL/GenBank/DDBJ whole genome shotgun (WGS) entry which is preliminary data.</text>
</comment>
<accession>A0A6P1DYE8</accession>
<dbReference type="GO" id="GO:0003841">
    <property type="term" value="F:1-acylglycerol-3-phosphate O-acyltransferase activity"/>
    <property type="evidence" value="ECO:0007669"/>
    <property type="project" value="TreeGrafter"/>
</dbReference>
<dbReference type="RefSeq" id="WP_164653842.1">
    <property type="nucleotide sequence ID" value="NZ_JAAIJR010000035.1"/>
</dbReference>
<name>A0A6P1DYE8_9GAMM</name>
<dbReference type="EMBL" id="JAAIJR010000035">
    <property type="protein sequence ID" value="NEX20734.1"/>
    <property type="molecule type" value="Genomic_DNA"/>
</dbReference>
<dbReference type="SUPFAM" id="SSF69593">
    <property type="entry name" value="Glycerol-3-phosphate (1)-acyltransferase"/>
    <property type="match status" value="1"/>
</dbReference>
<protein>
    <submittedName>
        <fullName evidence="6">1-acyl-sn-glycerol-3-phosphate acyltransferase</fullName>
    </submittedName>
</protein>
<evidence type="ECO:0000256" key="1">
    <source>
        <dbReference type="ARBA" id="ARBA00005189"/>
    </source>
</evidence>
<keyword evidence="4" id="KW-1133">Transmembrane helix</keyword>